<accession>A0A7X5SCX9</accession>
<proteinExistence type="predicted"/>
<feature type="non-terminal residue" evidence="1">
    <location>
        <position position="1"/>
    </location>
</feature>
<comment type="caution">
    <text evidence="1">The sequence shown here is derived from an EMBL/GenBank/DDBJ whole genome shotgun (WGS) entry which is preliminary data.</text>
</comment>
<dbReference type="Pfam" id="PF07494">
    <property type="entry name" value="Reg_prop"/>
    <property type="match status" value="2"/>
</dbReference>
<organism evidence="1 2">
    <name type="scientific">Xanthomonas perforans</name>
    <dbReference type="NCBI Taxonomy" id="442694"/>
    <lineage>
        <taxon>Bacteria</taxon>
        <taxon>Pseudomonadati</taxon>
        <taxon>Pseudomonadota</taxon>
        <taxon>Gammaproteobacteria</taxon>
        <taxon>Lysobacterales</taxon>
        <taxon>Lysobacteraceae</taxon>
        <taxon>Xanthomonas</taxon>
    </lineage>
</organism>
<dbReference type="Proteomes" id="UP000471082">
    <property type="component" value="Unassembled WGS sequence"/>
</dbReference>
<dbReference type="AlphaFoldDB" id="A0A7X5SCX9"/>
<dbReference type="EMBL" id="JAAGYU010002448">
    <property type="protein sequence ID" value="NEL81305.1"/>
    <property type="molecule type" value="Genomic_DNA"/>
</dbReference>
<protein>
    <recommendedName>
        <fullName evidence="3">GGDEF domain-containing protein</fullName>
    </recommendedName>
</protein>
<evidence type="ECO:0008006" key="3">
    <source>
        <dbReference type="Google" id="ProtNLM"/>
    </source>
</evidence>
<dbReference type="InterPro" id="IPR015943">
    <property type="entry name" value="WD40/YVTN_repeat-like_dom_sf"/>
</dbReference>
<dbReference type="Gene3D" id="2.130.10.10">
    <property type="entry name" value="YVTN repeat-like/Quinoprotein amine dehydrogenase"/>
    <property type="match status" value="1"/>
</dbReference>
<reference evidence="1 2" key="1">
    <citation type="submission" date="2019-11" db="EMBL/GenBank/DDBJ databases">
        <title>Genome-resolved metagenomics to study the prevalence of co-infection and intraspecific heterogeneity among plant pathogen metapopulations.</title>
        <authorList>
            <person name="Newberry E."/>
            <person name="Bhandari R."/>
            <person name="Kemble J."/>
            <person name="Sikora E."/>
            <person name="Potnis N."/>
        </authorList>
    </citation>
    <scope>NUCLEOTIDE SEQUENCE [LARGE SCALE GENOMIC DNA]</scope>
    <source>
        <strain evidence="1">Xp_Tom_Tuscaloosa_18b</strain>
    </source>
</reference>
<gene>
    <name evidence="1" type="ORF">G3W61_34150</name>
</gene>
<evidence type="ECO:0000313" key="1">
    <source>
        <dbReference type="EMBL" id="NEL81305.1"/>
    </source>
</evidence>
<evidence type="ECO:0000313" key="2">
    <source>
        <dbReference type="Proteomes" id="UP000471082"/>
    </source>
</evidence>
<name>A0A7X5SCX9_XANPE</name>
<feature type="non-terminal residue" evidence="1">
    <location>
        <position position="85"/>
    </location>
</feature>
<dbReference type="InterPro" id="IPR011110">
    <property type="entry name" value="Reg_prop"/>
</dbReference>
<sequence>VPGQGHFTAMLQDHHGDLWLGSENQGLLRIGSHGVEHLPAGRSLPTGRIVSLREDAEGSIWVGANGGLFRLRETLFSSYSQRDGL</sequence>